<evidence type="ECO:0000313" key="5">
    <source>
        <dbReference type="EMBL" id="KUI21344.1"/>
    </source>
</evidence>
<gene>
    <name evidence="5" type="ORF">AU192_13125</name>
</gene>
<name>A0A101AE73_9MYCO</name>
<dbReference type="InterPro" id="IPR007621">
    <property type="entry name" value="TPM_dom"/>
</dbReference>
<keyword evidence="2" id="KW-0472">Membrane</keyword>
<feature type="chain" id="PRO_5007092759" description="TPM domain-containing protein" evidence="3">
    <location>
        <begin position="27"/>
        <end position="667"/>
    </location>
</feature>
<comment type="caution">
    <text evidence="5">The sequence shown here is derived from an EMBL/GenBank/DDBJ whole genome shotgun (WGS) entry which is preliminary data.</text>
</comment>
<feature type="signal peptide" evidence="3">
    <location>
        <begin position="1"/>
        <end position="26"/>
    </location>
</feature>
<dbReference type="EMBL" id="LQIR01000001">
    <property type="protein sequence ID" value="KUI21344.1"/>
    <property type="molecule type" value="Genomic_DNA"/>
</dbReference>
<keyword evidence="3" id="KW-0732">Signal</keyword>
<protein>
    <recommendedName>
        <fullName evidence="4">TPM domain-containing protein</fullName>
    </recommendedName>
</protein>
<reference evidence="5 6" key="1">
    <citation type="submission" date="2016-01" db="EMBL/GenBank/DDBJ databases">
        <authorList>
            <consortium name="TB Trials Study Group"/>
            <person name="Sutton G."/>
            <person name="Brinkac L."/>
            <person name="Sanka R."/>
            <person name="Adams M."/>
            <person name="Lau E.L."/>
            <person name="Macaden R."/>
            <person name="Grewal H.M.S."/>
        </authorList>
    </citation>
    <scope>NUCLEOTIDE SEQUENCE [LARGE SCALE GENOMIC DNA]</scope>
    <source>
        <strain evidence="5 6">IS-1744</strain>
    </source>
</reference>
<evidence type="ECO:0000256" key="1">
    <source>
        <dbReference type="SAM" id="Coils"/>
    </source>
</evidence>
<sequence>MRLVRLLTLLLAMLAAGALIAPTAAAEPPFRLPGYVTDNAGVLDGAGRAQVTSAVGSLYSSSRTRLWVVYVDTFSGQPAETWARNTMRTSDLGTYDALLAVATVDRSYAFLVPDSATELSSSRVESVRRNDIEPALRNSDWAGAAVAAADGLARSGSSGSTLSWVGLLIALGVIALAVVVLMIWRRRRQRKRREAEFAAARRVDPSDPQALAAVSLDALDDLSRAMVVEVDNAVRTSDHELELAVEEFGTSRTEPFTRAVNSAKTTLAQAFNVRQILDDAIPETPAQRRDLLTRVVVAAAKADRELDAQRDAFAELRNLVINAPSKLDSMTQQVVDITARLEPSRQKVAELYGEFDATALSSVAGNVDAAKELLDFADASISRGRDLAARPVPGQQSELVESVRAAESALVQARGLLDTVDSAASDIRRAAATMPAAIEDIQNGIRQAGVLLQQGSVPQAAQLAEARDAAAAAVAAAQRSKAADPLGTFTELTKADADLDRLLAAVEQEREAADRLNRALDEALFTARSRVRSVSDFIDTRRGIVGPEARTRLAEAVRQIGAAEERRATDPAEAIKHANGAAMLASQAQNLANADVQNAHSSYMGPFGGGRGGGGNMGAIIGGILIGNILSGGMRGGFGGFGGGGFSPGSFGGSGGGGGMFGGGGRF</sequence>
<dbReference type="Gene3D" id="3.10.310.50">
    <property type="match status" value="1"/>
</dbReference>
<dbReference type="Proteomes" id="UP000053707">
    <property type="component" value="Unassembled WGS sequence"/>
</dbReference>
<evidence type="ECO:0000259" key="4">
    <source>
        <dbReference type="Pfam" id="PF04536"/>
    </source>
</evidence>
<keyword evidence="1" id="KW-0175">Coiled coil</keyword>
<evidence type="ECO:0000256" key="2">
    <source>
        <dbReference type="SAM" id="Phobius"/>
    </source>
</evidence>
<evidence type="ECO:0000256" key="3">
    <source>
        <dbReference type="SAM" id="SignalP"/>
    </source>
</evidence>
<dbReference type="Pfam" id="PF04536">
    <property type="entry name" value="TPM_phosphatase"/>
    <property type="match status" value="1"/>
</dbReference>
<proteinExistence type="predicted"/>
<accession>A0A101AE73</accession>
<feature type="domain" description="TPM" evidence="4">
    <location>
        <begin position="36"/>
        <end position="154"/>
    </location>
</feature>
<keyword evidence="6" id="KW-1185">Reference proteome</keyword>
<evidence type="ECO:0000313" key="6">
    <source>
        <dbReference type="Proteomes" id="UP000053707"/>
    </source>
</evidence>
<keyword evidence="2" id="KW-1133">Transmembrane helix</keyword>
<organism evidence="5 6">
    <name type="scientific">Mycobacterium lehmannii</name>
    <dbReference type="NCBI Taxonomy" id="2048550"/>
    <lineage>
        <taxon>Bacteria</taxon>
        <taxon>Bacillati</taxon>
        <taxon>Actinomycetota</taxon>
        <taxon>Actinomycetes</taxon>
        <taxon>Mycobacteriales</taxon>
        <taxon>Mycobacteriaceae</taxon>
        <taxon>Mycobacterium</taxon>
    </lineage>
</organism>
<dbReference type="RefSeq" id="WP_064394136.1">
    <property type="nucleotide sequence ID" value="NZ_LQIR01000001.1"/>
</dbReference>
<dbReference type="AlphaFoldDB" id="A0A101AE73"/>
<feature type="transmembrane region" description="Helical" evidence="2">
    <location>
        <begin position="162"/>
        <end position="184"/>
    </location>
</feature>
<feature type="coiled-coil region" evidence="1">
    <location>
        <begin position="492"/>
        <end position="526"/>
    </location>
</feature>
<keyword evidence="2" id="KW-0812">Transmembrane</keyword>